<organism evidence="3">
    <name type="scientific">Zea mays</name>
    <name type="common">Maize</name>
    <dbReference type="NCBI Taxonomy" id="4577"/>
    <lineage>
        <taxon>Eukaryota</taxon>
        <taxon>Viridiplantae</taxon>
        <taxon>Streptophyta</taxon>
        <taxon>Embryophyta</taxon>
        <taxon>Tracheophyta</taxon>
        <taxon>Spermatophyta</taxon>
        <taxon>Magnoliopsida</taxon>
        <taxon>Liliopsida</taxon>
        <taxon>Poales</taxon>
        <taxon>Poaceae</taxon>
        <taxon>PACMAD clade</taxon>
        <taxon>Panicoideae</taxon>
        <taxon>Andropogonodae</taxon>
        <taxon>Andropogoneae</taxon>
        <taxon>Tripsacinae</taxon>
        <taxon>Zea</taxon>
    </lineage>
</organism>
<sequence length="208" mass="23248">PLTRPPSDPPTQPCRPRAQRRPAGRLTRPPARRHAWLAQGLLCFLRLAPLRGTAPAALLAGLLCGLPLLRPRRLSRRHAHPLALPVHHSQPLPRLLAPALRLRRVGPSSRGWLRRGLRGAPGLARHRIARPSQGGLRRDLHRVWLHRPPPRAAPDVAPRGSPGSTSVSRWYHGLLVRFSFCLSRSSWTFRVRTVNVFSSLFASVICYP</sequence>
<dbReference type="EMBL" id="CM000782">
    <property type="protein sequence ID" value="AQK80480.1"/>
    <property type="molecule type" value="Genomic_DNA"/>
</dbReference>
<evidence type="ECO:0000313" key="3">
    <source>
        <dbReference type="EMBL" id="AQK80480.1"/>
    </source>
</evidence>
<dbReference type="AlphaFoldDB" id="A0A1D6LLC1"/>
<feature type="compositionally biased region" description="Pro residues" evidence="1">
    <location>
        <begin position="1"/>
        <end position="13"/>
    </location>
</feature>
<protein>
    <submittedName>
        <fullName evidence="3">Putative beta-13-galactosyltransferase 14</fullName>
    </submittedName>
</protein>
<keyword evidence="2" id="KW-1133">Transmembrane helix</keyword>
<evidence type="ECO:0000256" key="1">
    <source>
        <dbReference type="SAM" id="MobiDB-lite"/>
    </source>
</evidence>
<accession>A0A1D6LLC1</accession>
<feature type="transmembrane region" description="Helical" evidence="2">
    <location>
        <begin position="52"/>
        <end position="69"/>
    </location>
</feature>
<evidence type="ECO:0000256" key="2">
    <source>
        <dbReference type="SAM" id="Phobius"/>
    </source>
</evidence>
<reference evidence="3" key="1">
    <citation type="submission" date="2015-12" db="EMBL/GenBank/DDBJ databases">
        <title>Update maize B73 reference genome by single molecule sequencing technologies.</title>
        <authorList>
            <consortium name="Maize Genome Sequencing Project"/>
            <person name="Ware D."/>
        </authorList>
    </citation>
    <scope>NUCLEOTIDE SEQUENCE</scope>
    <source>
        <tissue evidence="3">Seedling</tissue>
    </source>
</reference>
<feature type="region of interest" description="Disordered" evidence="1">
    <location>
        <begin position="1"/>
        <end position="30"/>
    </location>
</feature>
<gene>
    <name evidence="3" type="ORF">ZEAMMB73_Zm00001d036240</name>
</gene>
<dbReference type="GO" id="GO:0016757">
    <property type="term" value="F:glycosyltransferase activity"/>
    <property type="evidence" value="ECO:0007669"/>
    <property type="project" value="UniProtKB-KW"/>
</dbReference>
<keyword evidence="3" id="KW-0328">Glycosyltransferase</keyword>
<proteinExistence type="predicted"/>
<keyword evidence="2" id="KW-0472">Membrane</keyword>
<keyword evidence="2" id="KW-0812">Transmembrane</keyword>
<name>A0A1D6LLC1_MAIZE</name>
<keyword evidence="3" id="KW-0808">Transferase</keyword>
<feature type="non-terminal residue" evidence="3">
    <location>
        <position position="1"/>
    </location>
</feature>